<dbReference type="OrthoDB" id="10466285at2759"/>
<reference evidence="2" key="2">
    <citation type="journal article" date="2021" name="World Allergy Organ. J.">
        <title>Chromosome-level assembly of Dermatophagoides farinae genome and transcriptome reveals two novel allergens Der f 37 and Der f 39.</title>
        <authorList>
            <person name="Chen J."/>
            <person name="Cai Z."/>
            <person name="Fan D."/>
            <person name="Hu J."/>
            <person name="Hou Y."/>
            <person name="He Y."/>
            <person name="Zhang Z."/>
            <person name="Zhao Z."/>
            <person name="Gao P."/>
            <person name="Hu W."/>
            <person name="Sun J."/>
            <person name="Li J."/>
            <person name="Ji K."/>
        </authorList>
    </citation>
    <scope>NUCLEOTIDE SEQUENCE</scope>
    <source>
        <strain evidence="2">JKM2019</strain>
    </source>
</reference>
<feature type="region of interest" description="Disordered" evidence="1">
    <location>
        <begin position="522"/>
        <end position="576"/>
    </location>
</feature>
<accession>A0A9D4SGX7</accession>
<evidence type="ECO:0000256" key="1">
    <source>
        <dbReference type="SAM" id="MobiDB-lite"/>
    </source>
</evidence>
<proteinExistence type="predicted"/>
<feature type="region of interest" description="Disordered" evidence="1">
    <location>
        <begin position="276"/>
        <end position="303"/>
    </location>
</feature>
<evidence type="ECO:0000313" key="2">
    <source>
        <dbReference type="EMBL" id="KAH7640660.1"/>
    </source>
</evidence>
<reference evidence="2" key="1">
    <citation type="submission" date="2020-06" db="EMBL/GenBank/DDBJ databases">
        <authorList>
            <person name="Ji K."/>
            <person name="Li J."/>
        </authorList>
    </citation>
    <scope>NUCLEOTIDE SEQUENCE</scope>
    <source>
        <strain evidence="2">JKM2019</strain>
        <tissue evidence="2">Whole body</tissue>
    </source>
</reference>
<sequence length="682" mass="74879">MMANISLQTQQNTNLQSIMQVSNGTASSGSVANKVLIGGHSHPFTSHHHHNHHHRHTLTFPNLETLFGTSTSTTNGSSHSILTPTTNATIINGNKIVVRPVISNPKLNKNTTLARIQQITKFPDHPSTESNNKGVCSTITGGNGNLVLYSSNICNSTRSLINNVNYVINNNSSSVKHALEPIVLKPKADELLTTNDRIKSKSSSNATLTDTASKILWKRAKFNNNTCTQPSTNAKCHITTVKIEDPEQIQVSINPKSMFFTQSNVQKMSVPPIHNKQLTSSNVKSTNDQINTDNGTQNQQSTNKTATRFVGIVNRLNSYHNETLPENIFDTDDEDDDDDLDMNFGPYYHHDSTTIAGVDNLTTSSGSQSDPINTNSSQHSSITSQPLNTIIQLTTPDSLQPTIATKITYPKLSNLSLATDHNDSTTIGSVNVTNGKCNDTPVHLLDSCKAAIPVTGTIQPQQSNLTTTLPFISNKVTENVVKKQPILDSSFITNTQNQTNCTIPHTATIILASSSTGQTELNSFDSSKTTCENSKSKTKKSSKLVKRSTIHKDGTTGQSRKNGQRKKPSAVKATNQQQQRLQMLQRKRRQVWFQLLPQITAKKDRISAAKIERRQRLRLLASECQKQYSKQKNTTSVQGPHKLDSVCNTATQSFLTQSEVLSVDHSKIRETTMAKFGTSIMA</sequence>
<dbReference type="Proteomes" id="UP000828236">
    <property type="component" value="Unassembled WGS sequence"/>
</dbReference>
<organism evidence="2">
    <name type="scientific">Dermatophagoides farinae</name>
    <name type="common">American house dust mite</name>
    <dbReference type="NCBI Taxonomy" id="6954"/>
    <lineage>
        <taxon>Eukaryota</taxon>
        <taxon>Metazoa</taxon>
        <taxon>Ecdysozoa</taxon>
        <taxon>Arthropoda</taxon>
        <taxon>Chelicerata</taxon>
        <taxon>Arachnida</taxon>
        <taxon>Acari</taxon>
        <taxon>Acariformes</taxon>
        <taxon>Sarcoptiformes</taxon>
        <taxon>Astigmata</taxon>
        <taxon>Psoroptidia</taxon>
        <taxon>Analgoidea</taxon>
        <taxon>Pyroglyphidae</taxon>
        <taxon>Dermatophagoidinae</taxon>
        <taxon>Dermatophagoides</taxon>
    </lineage>
</organism>
<feature type="region of interest" description="Disordered" evidence="1">
    <location>
        <begin position="364"/>
        <end position="383"/>
    </location>
</feature>
<name>A0A9D4SGX7_DERFA</name>
<dbReference type="AlphaFoldDB" id="A0A9D4SGX7"/>
<gene>
    <name evidence="2" type="ORF">HUG17_8129</name>
</gene>
<comment type="caution">
    <text evidence="2">The sequence shown here is derived from an EMBL/GenBank/DDBJ whole genome shotgun (WGS) entry which is preliminary data.</text>
</comment>
<feature type="compositionally biased region" description="Basic residues" evidence="1">
    <location>
        <begin position="536"/>
        <end position="549"/>
    </location>
</feature>
<protein>
    <submittedName>
        <fullName evidence="2">Uncharacterized protein</fullName>
    </submittedName>
</protein>
<dbReference type="EMBL" id="SDOV01000005">
    <property type="protein sequence ID" value="KAH7640660.1"/>
    <property type="molecule type" value="Genomic_DNA"/>
</dbReference>